<evidence type="ECO:0008006" key="4">
    <source>
        <dbReference type="Google" id="ProtNLM"/>
    </source>
</evidence>
<dbReference type="SUPFAM" id="SSF53335">
    <property type="entry name" value="S-adenosyl-L-methionine-dependent methyltransferases"/>
    <property type="match status" value="1"/>
</dbReference>
<keyword evidence="3" id="KW-1185">Reference proteome</keyword>
<dbReference type="OrthoDB" id="506498at2759"/>
<sequence>MWYEPLLDKGYVPDRVIRFGIRKLLADRLSQIYHGDEETKFRYKMDFVAELRQMPFAIHADKAKEQHYEVSADFMGLFMGSALKYSCGLYTPDVADLDQAEISMLDQYCERAQIRNGQTVLDLGCGWGSLALYIAQRFPQSQVFGLCNSQSQCQYVQEKAM</sequence>
<dbReference type="EMBL" id="JANBPY010000528">
    <property type="protein sequence ID" value="KAJ1966257.1"/>
    <property type="molecule type" value="Genomic_DNA"/>
</dbReference>
<dbReference type="Gene3D" id="3.40.50.150">
    <property type="entry name" value="Vaccinia Virus protein VP39"/>
    <property type="match status" value="1"/>
</dbReference>
<dbReference type="Pfam" id="PF02353">
    <property type="entry name" value="CMAS"/>
    <property type="match status" value="1"/>
</dbReference>
<dbReference type="Proteomes" id="UP001150925">
    <property type="component" value="Unassembled WGS sequence"/>
</dbReference>
<name>A0A9W8AVM0_9FUNG</name>
<reference evidence="2" key="1">
    <citation type="submission" date="2022-07" db="EMBL/GenBank/DDBJ databases">
        <title>Phylogenomic reconstructions and comparative analyses of Kickxellomycotina fungi.</title>
        <authorList>
            <person name="Reynolds N.K."/>
            <person name="Stajich J.E."/>
            <person name="Barry K."/>
            <person name="Grigoriev I.V."/>
            <person name="Crous P."/>
            <person name="Smith M.E."/>
        </authorList>
    </citation>
    <scope>NUCLEOTIDE SEQUENCE</scope>
    <source>
        <strain evidence="2">RSA 1196</strain>
    </source>
</reference>
<evidence type="ECO:0000313" key="2">
    <source>
        <dbReference type="EMBL" id="KAJ1966257.1"/>
    </source>
</evidence>
<evidence type="ECO:0000313" key="3">
    <source>
        <dbReference type="Proteomes" id="UP001150925"/>
    </source>
</evidence>
<evidence type="ECO:0000256" key="1">
    <source>
        <dbReference type="ARBA" id="ARBA00010815"/>
    </source>
</evidence>
<dbReference type="AlphaFoldDB" id="A0A9W8AVM0"/>
<proteinExistence type="inferred from homology"/>
<feature type="non-terminal residue" evidence="2">
    <location>
        <position position="161"/>
    </location>
</feature>
<comment type="caution">
    <text evidence="2">The sequence shown here is derived from an EMBL/GenBank/DDBJ whole genome shotgun (WGS) entry which is preliminary data.</text>
</comment>
<gene>
    <name evidence="2" type="ORF">IWQ62_002471</name>
</gene>
<comment type="similarity">
    <text evidence="1">Belongs to the CFA/CMAS family.</text>
</comment>
<dbReference type="InterPro" id="IPR029063">
    <property type="entry name" value="SAM-dependent_MTases_sf"/>
</dbReference>
<protein>
    <recommendedName>
        <fullName evidence="4">Cyclopropane-fatty-acyl-phospholipid synthase</fullName>
    </recommendedName>
</protein>
<organism evidence="2 3">
    <name type="scientific">Dispira parvispora</name>
    <dbReference type="NCBI Taxonomy" id="1520584"/>
    <lineage>
        <taxon>Eukaryota</taxon>
        <taxon>Fungi</taxon>
        <taxon>Fungi incertae sedis</taxon>
        <taxon>Zoopagomycota</taxon>
        <taxon>Kickxellomycotina</taxon>
        <taxon>Dimargaritomycetes</taxon>
        <taxon>Dimargaritales</taxon>
        <taxon>Dimargaritaceae</taxon>
        <taxon>Dispira</taxon>
    </lineage>
</organism>
<dbReference type="PANTHER" id="PTHR43832:SF1">
    <property type="entry name" value="S-ADENOSYL-L-METHIONINE-DEPENDENT METHYLTRANSFERASES SUPERFAMILY PROTEIN"/>
    <property type="match status" value="1"/>
</dbReference>
<dbReference type="PANTHER" id="PTHR43832">
    <property type="match status" value="1"/>
</dbReference>
<accession>A0A9W8AVM0</accession>